<reference evidence="2 4" key="3">
    <citation type="submission" date="2022-06" db="EMBL/GenBank/DDBJ databases">
        <title>Haloarcula sp. a new haloarchaeum isolate from saline soil.</title>
        <authorList>
            <person name="Strakova D."/>
            <person name="Galisteo C."/>
            <person name="Sanchez-Porro C."/>
            <person name="Ventosa A."/>
        </authorList>
    </citation>
    <scope>NUCLEOTIDE SEQUENCE [LARGE SCALE GENOMIC DNA]</scope>
    <source>
        <strain evidence="2 4">JCM 15760</strain>
    </source>
</reference>
<keyword evidence="4" id="KW-1185">Reference proteome</keyword>
<name>A0A830FX92_HALAR</name>
<dbReference type="Proteomes" id="UP000656367">
    <property type="component" value="Unassembled WGS sequence"/>
</dbReference>
<accession>A0A830FX92</accession>
<sequence>MLPVPPSRLALVFSLVLLGGSLAVFGSVTGVVPDEPHELDIEDGAIVATTDGGQQHVLVNDIRTVNRIEIAHEDSYHVVRTVDRAPTAVDIRTRRRAQRVATSAETVGSNIPATDSAVYAVRRIPARLSSDRAAAIGATPNTSLRQTVAPNASAFTVRQNEDTIVFERRESGWSDDRVLVIVTPNESGVQYSAVVNLRTETVESLVRLNRGGL</sequence>
<organism evidence="1 3">
    <name type="scientific">Haloarcula argentinensis</name>
    <dbReference type="NCBI Taxonomy" id="43776"/>
    <lineage>
        <taxon>Archaea</taxon>
        <taxon>Methanobacteriati</taxon>
        <taxon>Methanobacteriota</taxon>
        <taxon>Stenosarchaea group</taxon>
        <taxon>Halobacteria</taxon>
        <taxon>Halobacteriales</taxon>
        <taxon>Haloarculaceae</taxon>
        <taxon>Haloarcula</taxon>
    </lineage>
</organism>
<dbReference type="RefSeq" id="WP_049943769.1">
    <property type="nucleotide sequence ID" value="NZ_BAABDY010000005.1"/>
</dbReference>
<dbReference type="Proteomes" id="UP001248536">
    <property type="component" value="Unassembled WGS sequence"/>
</dbReference>
<reference evidence="1" key="2">
    <citation type="submission" date="2020-09" db="EMBL/GenBank/DDBJ databases">
        <authorList>
            <person name="Sun Q."/>
            <person name="Ohkuma M."/>
        </authorList>
    </citation>
    <scope>NUCLEOTIDE SEQUENCE</scope>
    <source>
        <strain evidence="1">JCM 15759</strain>
    </source>
</reference>
<dbReference type="AlphaFoldDB" id="A0A830FX92"/>
<dbReference type="EMBL" id="JAMQCP010000005">
    <property type="protein sequence ID" value="MDS0255837.1"/>
    <property type="molecule type" value="Genomic_DNA"/>
</dbReference>
<dbReference type="EMBL" id="BMON01000004">
    <property type="protein sequence ID" value="GGM49980.1"/>
    <property type="molecule type" value="Genomic_DNA"/>
</dbReference>
<dbReference type="OrthoDB" id="222354at2157"/>
<evidence type="ECO:0000313" key="2">
    <source>
        <dbReference type="EMBL" id="MDS0255837.1"/>
    </source>
</evidence>
<gene>
    <name evidence="1" type="ORF">GCM10009006_34050</name>
    <name evidence="2" type="ORF">NC662_19215</name>
</gene>
<comment type="caution">
    <text evidence="1">The sequence shown here is derived from an EMBL/GenBank/DDBJ whole genome shotgun (WGS) entry which is preliminary data.</text>
</comment>
<evidence type="ECO:0000313" key="3">
    <source>
        <dbReference type="Proteomes" id="UP000656367"/>
    </source>
</evidence>
<evidence type="ECO:0000313" key="4">
    <source>
        <dbReference type="Proteomes" id="UP001248536"/>
    </source>
</evidence>
<evidence type="ECO:0000313" key="1">
    <source>
        <dbReference type="EMBL" id="GGM49980.1"/>
    </source>
</evidence>
<proteinExistence type="predicted"/>
<protein>
    <submittedName>
        <fullName evidence="1">Uncharacterized protein</fullName>
    </submittedName>
</protein>
<reference evidence="1" key="1">
    <citation type="journal article" date="2014" name="Int. J. Syst. Evol. Microbiol.">
        <title>Complete genome sequence of Corynebacterium casei LMG S-19264T (=DSM 44701T), isolated from a smear-ripened cheese.</title>
        <authorList>
            <consortium name="US DOE Joint Genome Institute (JGI-PGF)"/>
            <person name="Walter F."/>
            <person name="Albersmeier A."/>
            <person name="Kalinowski J."/>
            <person name="Ruckert C."/>
        </authorList>
    </citation>
    <scope>NUCLEOTIDE SEQUENCE</scope>
    <source>
        <strain evidence="1">JCM 15759</strain>
    </source>
</reference>